<evidence type="ECO:0000256" key="3">
    <source>
        <dbReference type="ARBA" id="ARBA00022692"/>
    </source>
</evidence>
<evidence type="ECO:0000313" key="11">
    <source>
        <dbReference type="Proteomes" id="UP000467700"/>
    </source>
</evidence>
<dbReference type="GO" id="GO:0022841">
    <property type="term" value="F:potassium ion leak channel activity"/>
    <property type="evidence" value="ECO:0007669"/>
    <property type="project" value="TreeGrafter"/>
</dbReference>
<evidence type="ECO:0000313" key="10">
    <source>
        <dbReference type="EMBL" id="CAA7270244.1"/>
    </source>
</evidence>
<sequence length="253" mass="27313">MPDDRLNVSQSGEETAAHQYRFLPIFSGIMIPFSIMLSIPSLTGHWYIRTGDNDVTIEVRPNPLMLDMAMGMSMGCDIINIPAVTIFGIQHRFDDGFTYGQSFWMTVCSTLASTATNITLIVDYARTTDFAQSGSGLTRKQRSLAIIIIILLCYISLGALIQTIMLKIAFIDALYFTVASIETVGFGDIRPTSTGTRIFTCCYIAGGILNLALAVAMASEALLEAAAVGFQSRLKLSVHASASAVFAPGSVLL</sequence>
<feature type="transmembrane region" description="Helical" evidence="8">
    <location>
        <begin position="20"/>
        <end position="48"/>
    </location>
</feature>
<dbReference type="InterPro" id="IPR013099">
    <property type="entry name" value="K_chnl_dom"/>
</dbReference>
<dbReference type="GO" id="GO:0015271">
    <property type="term" value="F:outward rectifier potassium channel activity"/>
    <property type="evidence" value="ECO:0007669"/>
    <property type="project" value="TreeGrafter"/>
</dbReference>
<feature type="transmembrane region" description="Helical" evidence="8">
    <location>
        <begin position="69"/>
        <end position="90"/>
    </location>
</feature>
<dbReference type="InterPro" id="IPR003280">
    <property type="entry name" value="2pore_dom_K_chnl"/>
</dbReference>
<keyword evidence="3 8" id="KW-0812">Transmembrane</keyword>
<evidence type="ECO:0000259" key="9">
    <source>
        <dbReference type="Pfam" id="PF07885"/>
    </source>
</evidence>
<dbReference type="Proteomes" id="UP000467700">
    <property type="component" value="Unassembled WGS sequence"/>
</dbReference>
<dbReference type="PANTHER" id="PTHR11003">
    <property type="entry name" value="POTASSIUM CHANNEL, SUBFAMILY K"/>
    <property type="match status" value="1"/>
</dbReference>
<evidence type="ECO:0000256" key="4">
    <source>
        <dbReference type="ARBA" id="ARBA00022989"/>
    </source>
</evidence>
<feature type="domain" description="Potassium channel" evidence="9">
    <location>
        <begin position="149"/>
        <end position="222"/>
    </location>
</feature>
<dbReference type="OrthoDB" id="297496at2759"/>
<gene>
    <name evidence="10" type="ORF">AAE3_LOCUS12482</name>
</gene>
<evidence type="ECO:0000256" key="7">
    <source>
        <dbReference type="ARBA" id="ARBA00023303"/>
    </source>
</evidence>
<protein>
    <recommendedName>
        <fullName evidence="9">Potassium channel domain-containing protein</fullName>
    </recommendedName>
</protein>
<dbReference type="PANTHER" id="PTHR11003:SF334">
    <property type="entry name" value="FI03418P"/>
    <property type="match status" value="1"/>
</dbReference>
<feature type="transmembrane region" description="Helical" evidence="8">
    <location>
        <begin position="143"/>
        <end position="162"/>
    </location>
</feature>
<dbReference type="GO" id="GO:0030322">
    <property type="term" value="P:stabilization of membrane potential"/>
    <property type="evidence" value="ECO:0007669"/>
    <property type="project" value="TreeGrafter"/>
</dbReference>
<keyword evidence="5" id="KW-0406">Ion transport</keyword>
<dbReference type="AlphaFoldDB" id="A0A8S0W0H2"/>
<dbReference type="GO" id="GO:0005886">
    <property type="term" value="C:plasma membrane"/>
    <property type="evidence" value="ECO:0007669"/>
    <property type="project" value="TreeGrafter"/>
</dbReference>
<name>A0A8S0W0H2_CYCAE</name>
<dbReference type="Pfam" id="PF07885">
    <property type="entry name" value="Ion_trans_2"/>
    <property type="match status" value="1"/>
</dbReference>
<comment type="subcellular location">
    <subcellularLocation>
        <location evidence="1">Membrane</location>
        <topology evidence="1">Multi-pass membrane protein</topology>
    </subcellularLocation>
</comment>
<evidence type="ECO:0000256" key="2">
    <source>
        <dbReference type="ARBA" id="ARBA00022448"/>
    </source>
</evidence>
<dbReference type="EMBL" id="CACVBS010000088">
    <property type="protein sequence ID" value="CAA7270244.1"/>
    <property type="molecule type" value="Genomic_DNA"/>
</dbReference>
<organism evidence="10 11">
    <name type="scientific">Cyclocybe aegerita</name>
    <name type="common">Black poplar mushroom</name>
    <name type="synonym">Agrocybe aegerita</name>
    <dbReference type="NCBI Taxonomy" id="1973307"/>
    <lineage>
        <taxon>Eukaryota</taxon>
        <taxon>Fungi</taxon>
        <taxon>Dikarya</taxon>
        <taxon>Basidiomycota</taxon>
        <taxon>Agaricomycotina</taxon>
        <taxon>Agaricomycetes</taxon>
        <taxon>Agaricomycetidae</taxon>
        <taxon>Agaricales</taxon>
        <taxon>Agaricineae</taxon>
        <taxon>Bolbitiaceae</taxon>
        <taxon>Cyclocybe</taxon>
    </lineage>
</organism>
<evidence type="ECO:0000256" key="8">
    <source>
        <dbReference type="SAM" id="Phobius"/>
    </source>
</evidence>
<keyword evidence="7" id="KW-0407">Ion channel</keyword>
<keyword evidence="11" id="KW-1185">Reference proteome</keyword>
<evidence type="ECO:0000256" key="6">
    <source>
        <dbReference type="ARBA" id="ARBA00023136"/>
    </source>
</evidence>
<keyword evidence="6 8" id="KW-0472">Membrane</keyword>
<feature type="transmembrane region" description="Helical" evidence="8">
    <location>
        <begin position="102"/>
        <end position="122"/>
    </location>
</feature>
<accession>A0A8S0W0H2</accession>
<evidence type="ECO:0000256" key="5">
    <source>
        <dbReference type="ARBA" id="ARBA00023065"/>
    </source>
</evidence>
<dbReference type="SUPFAM" id="SSF81324">
    <property type="entry name" value="Voltage-gated potassium channels"/>
    <property type="match status" value="1"/>
</dbReference>
<keyword evidence="2" id="KW-0813">Transport</keyword>
<proteinExistence type="predicted"/>
<evidence type="ECO:0000256" key="1">
    <source>
        <dbReference type="ARBA" id="ARBA00004141"/>
    </source>
</evidence>
<feature type="transmembrane region" description="Helical" evidence="8">
    <location>
        <begin position="198"/>
        <end position="218"/>
    </location>
</feature>
<keyword evidence="4 8" id="KW-1133">Transmembrane helix</keyword>
<comment type="caution">
    <text evidence="10">The sequence shown here is derived from an EMBL/GenBank/DDBJ whole genome shotgun (WGS) entry which is preliminary data.</text>
</comment>
<reference evidence="10 11" key="1">
    <citation type="submission" date="2020-01" db="EMBL/GenBank/DDBJ databases">
        <authorList>
            <person name="Gupta K D."/>
        </authorList>
    </citation>
    <scope>NUCLEOTIDE SEQUENCE [LARGE SCALE GENOMIC DNA]</scope>
</reference>
<dbReference type="Gene3D" id="1.10.287.70">
    <property type="match status" value="1"/>
</dbReference>